<feature type="domain" description="T4 RNase H C-terminal" evidence="2">
    <location>
        <begin position="202"/>
        <end position="312"/>
    </location>
</feature>
<dbReference type="InterPro" id="IPR020046">
    <property type="entry name" value="5-3_exonucl_a-hlix_arch_N"/>
</dbReference>
<evidence type="ECO:0000313" key="5">
    <source>
        <dbReference type="EMBL" id="CAB4198471.1"/>
    </source>
</evidence>
<feature type="domain" description="5'-3' exonuclease alpha-helical arch N-terminal" evidence="1">
    <location>
        <begin position="16"/>
        <end position="198"/>
    </location>
</feature>
<dbReference type="Gene3D" id="3.40.50.1010">
    <property type="entry name" value="5'-nuclease"/>
    <property type="match status" value="1"/>
</dbReference>
<dbReference type="EMBL" id="LR797375">
    <property type="protein sequence ID" value="CAB4211459.1"/>
    <property type="molecule type" value="Genomic_DNA"/>
</dbReference>
<dbReference type="EMBL" id="LR798454">
    <property type="protein sequence ID" value="CAB5238557.1"/>
    <property type="molecule type" value="Genomic_DNA"/>
</dbReference>
<dbReference type="GO" id="GO:0017108">
    <property type="term" value="F:5'-flap endonuclease activity"/>
    <property type="evidence" value="ECO:0007669"/>
    <property type="project" value="InterPro"/>
</dbReference>
<dbReference type="InterPro" id="IPR036276">
    <property type="entry name" value="T4_RNaseH_C"/>
</dbReference>
<sequence>MVVSMKNVFCWEHFNMILVDYSQVALAAILTFQRELKGSEAEVKNLIRHVTLSTLKSYKKKYGKDYGELVICCDGRKYWRKEYFEFYKGMRKSNRDKSDLDWKLIFDTLSEMRTDLATHFPYRVLHVDRAEADDIIAVMVKYLQENLLIQQGLVEDPQKVLILSSDKDFKQLQLFNNVKQWSPMQKKYITATQKEIIEHKIEHIVKGDTGDGVPNILSKDDVFMKGERQKPMSAKRLQEFFDNGFTACKTDEERRNWQRNSVLVDFDHIPPDVSEDIIKAYINTQPSGDKMTIMNYLIEHRCRLLLDELEDF</sequence>
<evidence type="ECO:0000313" key="3">
    <source>
        <dbReference type="EMBL" id="CAB4170380.1"/>
    </source>
</evidence>
<dbReference type="EMBL" id="LR797272">
    <property type="protein sequence ID" value="CAB4198471.1"/>
    <property type="molecule type" value="Genomic_DNA"/>
</dbReference>
<dbReference type="PANTHER" id="PTHR42646:SF2">
    <property type="entry name" value="5'-3' EXONUCLEASE FAMILY PROTEIN"/>
    <property type="match status" value="1"/>
</dbReference>
<gene>
    <name evidence="4" type="ORF">UFOVP1066_10</name>
    <name evidence="5" type="ORF">UFOVP1315_105</name>
    <name evidence="6" type="ORF">UFOVP1421_66</name>
    <name evidence="7" type="ORF">UFOVP1525_76</name>
    <name evidence="3" type="ORF">UFOVP909_39</name>
</gene>
<dbReference type="Pfam" id="PF02739">
    <property type="entry name" value="5_3_exonuc_N"/>
    <property type="match status" value="1"/>
</dbReference>
<proteinExistence type="predicted"/>
<dbReference type="InterPro" id="IPR038969">
    <property type="entry name" value="FEN"/>
</dbReference>
<evidence type="ECO:0000259" key="1">
    <source>
        <dbReference type="Pfam" id="PF02739"/>
    </source>
</evidence>
<reference evidence="3" key="1">
    <citation type="submission" date="2020-05" db="EMBL/GenBank/DDBJ databases">
        <authorList>
            <person name="Chiriac C."/>
            <person name="Salcher M."/>
            <person name="Ghai R."/>
            <person name="Kavagutti S V."/>
        </authorList>
    </citation>
    <scope>NUCLEOTIDE SEQUENCE</scope>
</reference>
<dbReference type="Gene3D" id="1.10.150.20">
    <property type="entry name" value="5' to 3' exonuclease, C-terminal subdomain"/>
    <property type="match status" value="1"/>
</dbReference>
<name>A0A6J5PEQ5_9CAUD</name>
<dbReference type="EMBL" id="LR797019">
    <property type="protein sequence ID" value="CAB4181131.1"/>
    <property type="molecule type" value="Genomic_DNA"/>
</dbReference>
<dbReference type="CDD" id="cd09860">
    <property type="entry name" value="PIN_T4-like"/>
    <property type="match status" value="1"/>
</dbReference>
<dbReference type="InterPro" id="IPR029060">
    <property type="entry name" value="PIN-like_dom_sf"/>
</dbReference>
<dbReference type="InterPro" id="IPR036279">
    <property type="entry name" value="5-3_exonuclease_C_sf"/>
</dbReference>
<dbReference type="Pfam" id="PF09293">
    <property type="entry name" value="RNaseH_C"/>
    <property type="match status" value="1"/>
</dbReference>
<dbReference type="SUPFAM" id="SSF88723">
    <property type="entry name" value="PIN domain-like"/>
    <property type="match status" value="1"/>
</dbReference>
<evidence type="ECO:0000313" key="4">
    <source>
        <dbReference type="EMBL" id="CAB4181131.1"/>
    </source>
</evidence>
<evidence type="ECO:0000313" key="6">
    <source>
        <dbReference type="EMBL" id="CAB4211459.1"/>
    </source>
</evidence>
<dbReference type="SUPFAM" id="SSF47807">
    <property type="entry name" value="5' to 3' exonuclease, C-terminal subdomain"/>
    <property type="match status" value="1"/>
</dbReference>
<dbReference type="GO" id="GO:0033567">
    <property type="term" value="P:DNA replication, Okazaki fragment processing"/>
    <property type="evidence" value="ECO:0007669"/>
    <property type="project" value="InterPro"/>
</dbReference>
<dbReference type="PANTHER" id="PTHR42646">
    <property type="entry name" value="FLAP ENDONUCLEASE XNI"/>
    <property type="match status" value="1"/>
</dbReference>
<dbReference type="EMBL" id="LR796861">
    <property type="protein sequence ID" value="CAB4170380.1"/>
    <property type="molecule type" value="Genomic_DNA"/>
</dbReference>
<protein>
    <submittedName>
        <fullName evidence="3">RnaseH</fullName>
    </submittedName>
</protein>
<accession>A0A6J5PEQ5</accession>
<organism evidence="3">
    <name type="scientific">uncultured Caudovirales phage</name>
    <dbReference type="NCBI Taxonomy" id="2100421"/>
    <lineage>
        <taxon>Viruses</taxon>
        <taxon>Duplodnaviria</taxon>
        <taxon>Heunggongvirae</taxon>
        <taxon>Uroviricota</taxon>
        <taxon>Caudoviricetes</taxon>
        <taxon>Peduoviridae</taxon>
        <taxon>Maltschvirus</taxon>
        <taxon>Maltschvirus maltsch</taxon>
    </lineage>
</organism>
<dbReference type="GO" id="GO:0003677">
    <property type="term" value="F:DNA binding"/>
    <property type="evidence" value="ECO:0007669"/>
    <property type="project" value="InterPro"/>
</dbReference>
<evidence type="ECO:0000313" key="7">
    <source>
        <dbReference type="EMBL" id="CAB5238557.1"/>
    </source>
</evidence>
<evidence type="ECO:0000259" key="2">
    <source>
        <dbReference type="Pfam" id="PF09293"/>
    </source>
</evidence>